<dbReference type="InterPro" id="IPR003462">
    <property type="entry name" value="ODC_Mu_crystall"/>
</dbReference>
<dbReference type="PANTHER" id="PTHR13812:SF19">
    <property type="entry name" value="KETIMINE REDUCTASE MU-CRYSTALLIN"/>
    <property type="match status" value="1"/>
</dbReference>
<proteinExistence type="predicted"/>
<dbReference type="RefSeq" id="WP_231250600.1">
    <property type="nucleotide sequence ID" value="NZ_BAAAMQ010000009.1"/>
</dbReference>
<name>A0ABP5IN69_9ACTN</name>
<organism evidence="1 2">
    <name type="scientific">Nocardioides furvisabuli</name>
    <dbReference type="NCBI Taxonomy" id="375542"/>
    <lineage>
        <taxon>Bacteria</taxon>
        <taxon>Bacillati</taxon>
        <taxon>Actinomycetota</taxon>
        <taxon>Actinomycetes</taxon>
        <taxon>Propionibacteriales</taxon>
        <taxon>Nocardioidaceae</taxon>
        <taxon>Nocardioides</taxon>
    </lineage>
</organism>
<dbReference type="EMBL" id="BAAAMQ010000009">
    <property type="protein sequence ID" value="GAA2103573.1"/>
    <property type="molecule type" value="Genomic_DNA"/>
</dbReference>
<dbReference type="Gene3D" id="3.40.50.720">
    <property type="entry name" value="NAD(P)-binding Rossmann-like Domain"/>
    <property type="match status" value="1"/>
</dbReference>
<accession>A0ABP5IN69</accession>
<dbReference type="SUPFAM" id="SSF51735">
    <property type="entry name" value="NAD(P)-binding Rossmann-fold domains"/>
    <property type="match status" value="1"/>
</dbReference>
<evidence type="ECO:0000313" key="2">
    <source>
        <dbReference type="Proteomes" id="UP001501161"/>
    </source>
</evidence>
<dbReference type="InterPro" id="IPR036291">
    <property type="entry name" value="NAD(P)-bd_dom_sf"/>
</dbReference>
<dbReference type="Proteomes" id="UP001501161">
    <property type="component" value="Unassembled WGS sequence"/>
</dbReference>
<reference evidence="2" key="1">
    <citation type="journal article" date="2019" name="Int. J. Syst. Evol. Microbiol.">
        <title>The Global Catalogue of Microorganisms (GCM) 10K type strain sequencing project: providing services to taxonomists for standard genome sequencing and annotation.</title>
        <authorList>
            <consortium name="The Broad Institute Genomics Platform"/>
            <consortium name="The Broad Institute Genome Sequencing Center for Infectious Disease"/>
            <person name="Wu L."/>
            <person name="Ma J."/>
        </authorList>
    </citation>
    <scope>NUCLEOTIDE SEQUENCE [LARGE SCALE GENOMIC DNA]</scope>
    <source>
        <strain evidence="2">JCM 13813</strain>
    </source>
</reference>
<evidence type="ECO:0000313" key="1">
    <source>
        <dbReference type="EMBL" id="GAA2103573.1"/>
    </source>
</evidence>
<dbReference type="Gene3D" id="3.30.1780.10">
    <property type="entry name" value="ornithine cyclodeaminase, domain 1"/>
    <property type="match status" value="1"/>
</dbReference>
<sequence length="306" mass="32896">MNPLTWLGADAVRRLLPSLDDQLDLVADTYVAASRGRIELPPKPGLHPREDSFLNAMPAWLMDRDVVAMKWVASYPANPARQLPAITGLIVVNDPDTGAPEVVMDAGEITAIRTAVASGVAVRHLAHPGWRRVAILGYGAQGRAHAAVLRHLRPDAEVVVWSPRLREPIDGVEVATDPRAAVSGADVVVTSGPMPRSAQPTIDVDWLQEACLVLPVDYDARVRAEVSSAADTFHVDDVAQFESFRSRGSFAQWARPHGSLGHALSTEPTGRLRLVCSLGVGSIDAVIAGAVRDRERVARIGVPLPR</sequence>
<comment type="caution">
    <text evidence="1">The sequence shown here is derived from an EMBL/GenBank/DDBJ whole genome shotgun (WGS) entry which is preliminary data.</text>
</comment>
<dbReference type="Pfam" id="PF02423">
    <property type="entry name" value="OCD_Mu_crystall"/>
    <property type="match status" value="1"/>
</dbReference>
<dbReference type="PANTHER" id="PTHR13812">
    <property type="entry name" value="KETIMINE REDUCTASE MU-CRYSTALLIN"/>
    <property type="match status" value="1"/>
</dbReference>
<protein>
    <submittedName>
        <fullName evidence="1">Ectoine utilization protein EutC</fullName>
    </submittedName>
</protein>
<gene>
    <name evidence="1" type="primary">eutC</name>
    <name evidence="1" type="ORF">GCM10009726_15250</name>
</gene>
<keyword evidence="2" id="KW-1185">Reference proteome</keyword>
<dbReference type="InterPro" id="IPR023401">
    <property type="entry name" value="ODC_N"/>
</dbReference>